<dbReference type="PANTHER" id="PTHR34405">
    <property type="entry name" value="CRISPR-ASSOCIATED ENDORIBONUCLEASE CAS2"/>
    <property type="match status" value="1"/>
</dbReference>
<evidence type="ECO:0000313" key="12">
    <source>
        <dbReference type="Proteomes" id="UP001183615"/>
    </source>
</evidence>
<accession>A0ABU2S5Q8</accession>
<keyword evidence="8 9" id="KW-0051">Antiviral defense</keyword>
<evidence type="ECO:0000256" key="5">
    <source>
        <dbReference type="ARBA" id="ARBA00022759"/>
    </source>
</evidence>
<reference evidence="12" key="1">
    <citation type="submission" date="2023-07" db="EMBL/GenBank/DDBJ databases">
        <title>30 novel species of actinomycetes from the DSMZ collection.</title>
        <authorList>
            <person name="Nouioui I."/>
        </authorList>
    </citation>
    <scope>NUCLEOTIDE SEQUENCE [LARGE SCALE GENOMIC DNA]</scope>
    <source>
        <strain evidence="12">DSM 41886</strain>
    </source>
</reference>
<keyword evidence="7 9" id="KW-0460">Magnesium</keyword>
<evidence type="ECO:0000256" key="3">
    <source>
        <dbReference type="ARBA" id="ARBA00022722"/>
    </source>
</evidence>
<evidence type="ECO:0000256" key="9">
    <source>
        <dbReference type="HAMAP-Rule" id="MF_01471"/>
    </source>
</evidence>
<organism evidence="11 12">
    <name type="scientific">Streptomyces johnsoniae</name>
    <dbReference type="NCBI Taxonomy" id="3075532"/>
    <lineage>
        <taxon>Bacteria</taxon>
        <taxon>Bacillati</taxon>
        <taxon>Actinomycetota</taxon>
        <taxon>Actinomycetes</taxon>
        <taxon>Kitasatosporales</taxon>
        <taxon>Streptomycetaceae</taxon>
        <taxon>Streptomyces</taxon>
    </lineage>
</organism>
<dbReference type="EC" id="3.1.-.-" evidence="9"/>
<dbReference type="CDD" id="cd09725">
    <property type="entry name" value="Cas2_I_II_III"/>
    <property type="match status" value="1"/>
</dbReference>
<dbReference type="SUPFAM" id="SSF143430">
    <property type="entry name" value="TTP0101/SSO1404-like"/>
    <property type="match status" value="1"/>
</dbReference>
<dbReference type="Proteomes" id="UP001183615">
    <property type="component" value="Unassembled WGS sequence"/>
</dbReference>
<comment type="similarity">
    <text evidence="2 9 10">Belongs to the CRISPR-associated endoribonuclease Cas2 protein family.</text>
</comment>
<evidence type="ECO:0000256" key="8">
    <source>
        <dbReference type="ARBA" id="ARBA00023118"/>
    </source>
</evidence>
<dbReference type="Gene3D" id="3.30.70.240">
    <property type="match status" value="1"/>
</dbReference>
<evidence type="ECO:0000256" key="1">
    <source>
        <dbReference type="ARBA" id="ARBA00001946"/>
    </source>
</evidence>
<evidence type="ECO:0000256" key="7">
    <source>
        <dbReference type="ARBA" id="ARBA00022842"/>
    </source>
</evidence>
<protein>
    <recommendedName>
        <fullName evidence="9">CRISPR-associated endoribonuclease Cas2</fullName>
        <ecNumber evidence="9">3.1.-.-</ecNumber>
    </recommendedName>
</protein>
<dbReference type="EMBL" id="JAVREV010000008">
    <property type="protein sequence ID" value="MDT0444297.1"/>
    <property type="molecule type" value="Genomic_DNA"/>
</dbReference>
<comment type="caution">
    <text evidence="11">The sequence shown here is derived from an EMBL/GenBank/DDBJ whole genome shotgun (WGS) entry which is preliminary data.</text>
</comment>
<keyword evidence="4 9" id="KW-0479">Metal-binding</keyword>
<dbReference type="InterPro" id="IPR021127">
    <property type="entry name" value="CRISPR_associated_Cas2"/>
</dbReference>
<keyword evidence="12" id="KW-1185">Reference proteome</keyword>
<keyword evidence="3 9" id="KW-0540">Nuclease</keyword>
<evidence type="ECO:0000256" key="10">
    <source>
        <dbReference type="PIRNR" id="PIRNR032582"/>
    </source>
</evidence>
<feature type="binding site" evidence="9">
    <location>
        <position position="14"/>
    </location>
    <ligand>
        <name>Mg(2+)</name>
        <dbReference type="ChEBI" id="CHEBI:18420"/>
        <note>catalytic</note>
    </ligand>
</feature>
<dbReference type="HAMAP" id="MF_01471">
    <property type="entry name" value="Cas2"/>
    <property type="match status" value="1"/>
</dbReference>
<dbReference type="PIRSF" id="PIRSF032582">
    <property type="entry name" value="Cas2"/>
    <property type="match status" value="1"/>
</dbReference>
<dbReference type="InterPro" id="IPR019199">
    <property type="entry name" value="Virulence_VapD/CRISPR_Cas2"/>
</dbReference>
<dbReference type="PANTHER" id="PTHR34405:SF3">
    <property type="entry name" value="CRISPR-ASSOCIATED ENDORIBONUCLEASE CAS2 3"/>
    <property type="match status" value="1"/>
</dbReference>
<name>A0ABU2S5Q8_9ACTN</name>
<proteinExistence type="inferred from homology"/>
<evidence type="ECO:0000256" key="4">
    <source>
        <dbReference type="ARBA" id="ARBA00022723"/>
    </source>
</evidence>
<keyword evidence="6 9" id="KW-0378">Hydrolase</keyword>
<sequence length="102" mass="11466">MEGDGVMDLLLTYDVDTTSAKGARRLRRVAKLCEGYGLRVQKSVFEIVTDEADLLRLLARIDDIIDAERDSIRIYRLPHNGLADVQTLGIAQVQSHRDDLVL</sequence>
<comment type="cofactor">
    <cofactor evidence="1 9">
        <name>Mg(2+)</name>
        <dbReference type="ChEBI" id="CHEBI:18420"/>
    </cofactor>
</comment>
<evidence type="ECO:0000256" key="2">
    <source>
        <dbReference type="ARBA" id="ARBA00009959"/>
    </source>
</evidence>
<dbReference type="NCBIfam" id="TIGR01573">
    <property type="entry name" value="cas2"/>
    <property type="match status" value="1"/>
</dbReference>
<comment type="function">
    <text evidence="9">CRISPR (clustered regularly interspaced short palindromic repeat), is an adaptive immune system that provides protection against mobile genetic elements (viruses, transposable elements and conjugative plasmids). CRISPR clusters contain sequences complementary to antecedent mobile elements and target invading nucleic acids. CRISPR clusters are transcribed and processed into CRISPR RNA (crRNA). Functions as a ssRNA-specific endoribonuclease. Involved in the integration of spacer DNA into the CRISPR cassette.</text>
</comment>
<comment type="subunit">
    <text evidence="9">Homodimer, forms a heterotetramer with a Cas1 homodimer.</text>
</comment>
<evidence type="ECO:0000256" key="6">
    <source>
        <dbReference type="ARBA" id="ARBA00022801"/>
    </source>
</evidence>
<dbReference type="Pfam" id="PF09827">
    <property type="entry name" value="CRISPR_Cas2"/>
    <property type="match status" value="1"/>
</dbReference>
<gene>
    <name evidence="9 11" type="primary">cas2</name>
    <name evidence="11" type="ORF">RM779_17090</name>
</gene>
<keyword evidence="5 9" id="KW-0255">Endonuclease</keyword>
<evidence type="ECO:0000313" key="11">
    <source>
        <dbReference type="EMBL" id="MDT0444297.1"/>
    </source>
</evidence>
<dbReference type="GO" id="GO:0004519">
    <property type="term" value="F:endonuclease activity"/>
    <property type="evidence" value="ECO:0007669"/>
    <property type="project" value="UniProtKB-KW"/>
</dbReference>